<dbReference type="Pfam" id="PF00588">
    <property type="entry name" value="SpoU_methylase"/>
    <property type="match status" value="1"/>
</dbReference>
<dbReference type="Gene3D" id="3.40.1280.10">
    <property type="match status" value="1"/>
</dbReference>
<dbReference type="AlphaFoldDB" id="L8H5S2"/>
<dbReference type="Proteomes" id="UP000011083">
    <property type="component" value="Unassembled WGS sequence"/>
</dbReference>
<dbReference type="InterPro" id="IPR029028">
    <property type="entry name" value="Alpha/beta_knot_MTases"/>
</dbReference>
<dbReference type="EC" id="2.1.1.34" evidence="8"/>
<keyword evidence="3" id="KW-0949">S-adenosyl-L-methionine</keyword>
<dbReference type="VEuPathDB" id="AmoebaDB:ACA1_098870"/>
<dbReference type="SUPFAM" id="SSF75217">
    <property type="entry name" value="alpha/beta knot"/>
    <property type="match status" value="1"/>
</dbReference>
<dbReference type="GO" id="GO:0003723">
    <property type="term" value="F:RNA binding"/>
    <property type="evidence" value="ECO:0007669"/>
    <property type="project" value="UniProtKB-KW"/>
</dbReference>
<keyword evidence="4" id="KW-0694">RNA-binding</keyword>
<dbReference type="FunFam" id="3.40.1280.10:FF:000010">
    <property type="entry name" value="probable methyltransferase TARBP1"/>
    <property type="match status" value="1"/>
</dbReference>
<feature type="domain" description="tRNA/rRNA methyltransferase SpoU type" evidence="11">
    <location>
        <begin position="207"/>
        <end position="348"/>
    </location>
</feature>
<evidence type="ECO:0000256" key="9">
    <source>
        <dbReference type="ARBA" id="ARBA00093636"/>
    </source>
</evidence>
<evidence type="ECO:0000256" key="8">
    <source>
        <dbReference type="ARBA" id="ARBA00093594"/>
    </source>
</evidence>
<keyword evidence="2 12" id="KW-0808">Transferase</keyword>
<dbReference type="InterPro" id="IPR044748">
    <property type="entry name" value="Trm3/TARBP1_C"/>
</dbReference>
<comment type="catalytic activity">
    <reaction evidence="6">
        <text>guanosine(18) in tRNA + S-adenosyl-L-methionine = 2'-O-methylguanosine(18) in tRNA + S-adenosyl-L-homocysteine + H(+)</text>
        <dbReference type="Rhea" id="RHEA:20077"/>
        <dbReference type="Rhea" id="RHEA-COMP:10190"/>
        <dbReference type="Rhea" id="RHEA-COMP:10192"/>
        <dbReference type="ChEBI" id="CHEBI:15378"/>
        <dbReference type="ChEBI" id="CHEBI:57856"/>
        <dbReference type="ChEBI" id="CHEBI:59789"/>
        <dbReference type="ChEBI" id="CHEBI:74269"/>
        <dbReference type="ChEBI" id="CHEBI:74445"/>
        <dbReference type="EC" id="2.1.1.34"/>
    </reaction>
    <physiologicalReaction direction="left-to-right" evidence="6">
        <dbReference type="Rhea" id="RHEA:20078"/>
    </physiologicalReaction>
</comment>
<dbReference type="InterPro" id="IPR045330">
    <property type="entry name" value="TRM3/TARBP1"/>
</dbReference>
<dbReference type="GO" id="GO:0030488">
    <property type="term" value="P:tRNA methylation"/>
    <property type="evidence" value="ECO:0007669"/>
    <property type="project" value="InterPro"/>
</dbReference>
<comment type="function">
    <text evidence="7">S-adenosyl-L-methionine-dependent 2'-O-ribose methyltransferase that catalyzes the formation of 2'-O-methylguanosine at position 18 (Gm18) in a subset of tRNA. Selectively mediates Gm18 methylation of tRNAGln-TTG/CTG and tRNASer-TGA/GCT. Gm18 modification can enhance the stability of modified tRNAs.</text>
</comment>
<protein>
    <recommendedName>
        <fullName evidence="9">tRNA (guanosine(18)-2'-O)-methyltransferase TARBP1</fullName>
        <ecNumber evidence="8">2.1.1.34</ecNumber>
    </recommendedName>
    <alternativeName>
        <fullName evidence="10">TAR RNA-binding protein 1</fullName>
    </alternativeName>
</protein>
<dbReference type="RefSeq" id="XP_004343641.1">
    <property type="nucleotide sequence ID" value="XM_004343591.1"/>
</dbReference>
<name>L8H5S2_ACACF</name>
<dbReference type="STRING" id="1257118.L8H5S2"/>
<accession>L8H5S2</accession>
<evidence type="ECO:0000256" key="1">
    <source>
        <dbReference type="ARBA" id="ARBA00022603"/>
    </source>
</evidence>
<dbReference type="OrthoDB" id="241340at2759"/>
<evidence type="ECO:0000313" key="13">
    <source>
        <dbReference type="Proteomes" id="UP000011083"/>
    </source>
</evidence>
<dbReference type="PANTHER" id="PTHR12029">
    <property type="entry name" value="RNA METHYLTRANSFERASE"/>
    <property type="match status" value="1"/>
</dbReference>
<evidence type="ECO:0000256" key="5">
    <source>
        <dbReference type="ARBA" id="ARBA00022990"/>
    </source>
</evidence>
<evidence type="ECO:0000256" key="7">
    <source>
        <dbReference type="ARBA" id="ARBA00093361"/>
    </source>
</evidence>
<evidence type="ECO:0000256" key="6">
    <source>
        <dbReference type="ARBA" id="ARBA00093266"/>
    </source>
</evidence>
<keyword evidence="1 12" id="KW-0489">Methyltransferase</keyword>
<evidence type="ECO:0000256" key="10">
    <source>
        <dbReference type="ARBA" id="ARBA00093656"/>
    </source>
</evidence>
<evidence type="ECO:0000256" key="2">
    <source>
        <dbReference type="ARBA" id="ARBA00022679"/>
    </source>
</evidence>
<dbReference type="GO" id="GO:0141100">
    <property type="term" value="F:tRNA (guanine(18)-2'-O)-methyltransferase activity"/>
    <property type="evidence" value="ECO:0007669"/>
    <property type="project" value="UniProtKB-EC"/>
</dbReference>
<evidence type="ECO:0000313" key="12">
    <source>
        <dbReference type="EMBL" id="ELR20510.1"/>
    </source>
</evidence>
<dbReference type="KEGG" id="acan:ACA1_098870"/>
<dbReference type="EMBL" id="KB007910">
    <property type="protein sequence ID" value="ELR20510.1"/>
    <property type="molecule type" value="Genomic_DNA"/>
</dbReference>
<dbReference type="GeneID" id="14921371"/>
<dbReference type="InterPro" id="IPR029026">
    <property type="entry name" value="tRNA_m1G_MTases_N"/>
</dbReference>
<sequence length="372" mass="41030">MITSGLVVSGMVLRSLDTAHPAFMQIWLRVQPYLTCHHPTIRSIAQAAVARIVEARPDFLLGLEEGLRQQINAVVHYLQTNAECKKVLDKHTEWLLLDTSPTSQLQPEAVLHRIPLMELSSSGEGLRPDLFALICQRPDEAARTLLLSPDADAQPQQPPPPIEGDSVAAKADAAIFQKKITPWSVAVNAEQEEMAREQVMSKRRQELIVVASLVDKLPNLAGLARTCEIFGASCLALPSLKVTREAVFQSIAVTSEKWLPLVEVGEAGLVAYLRQKRAEGYALLGVEQTSGSTLLDAFTFPARCLLLLGREKQGIPPELIHLLDACIEIPQLGVIRSLNVHVSASIMVWEYTRQMRQRPKVEANNKALQGEK</sequence>
<proteinExistence type="predicted"/>
<dbReference type="PANTHER" id="PTHR12029:SF11">
    <property type="entry name" value="METHYLTRANSFERASE TARBP1-RELATED"/>
    <property type="match status" value="1"/>
</dbReference>
<gene>
    <name evidence="12" type="ORF">ACA1_098870</name>
</gene>
<reference evidence="12 13" key="1">
    <citation type="journal article" date="2013" name="Genome Biol.">
        <title>Genome of Acanthamoeba castellanii highlights extensive lateral gene transfer and early evolution of tyrosine kinase signaling.</title>
        <authorList>
            <person name="Clarke M."/>
            <person name="Lohan A.J."/>
            <person name="Liu B."/>
            <person name="Lagkouvardos I."/>
            <person name="Roy S."/>
            <person name="Zafar N."/>
            <person name="Bertelli C."/>
            <person name="Schilde C."/>
            <person name="Kianianmomeni A."/>
            <person name="Burglin T.R."/>
            <person name="Frech C."/>
            <person name="Turcotte B."/>
            <person name="Kopec K.O."/>
            <person name="Synnott J.M."/>
            <person name="Choo C."/>
            <person name="Paponov I."/>
            <person name="Finkler A."/>
            <person name="Soon Heng Tan C."/>
            <person name="Hutchins A.P."/>
            <person name="Weinmeier T."/>
            <person name="Rattei T."/>
            <person name="Chu J.S."/>
            <person name="Gimenez G."/>
            <person name="Irimia M."/>
            <person name="Rigden D.J."/>
            <person name="Fitzpatrick D.A."/>
            <person name="Lorenzo-Morales J."/>
            <person name="Bateman A."/>
            <person name="Chiu C.H."/>
            <person name="Tang P."/>
            <person name="Hegemann P."/>
            <person name="Fromm H."/>
            <person name="Raoult D."/>
            <person name="Greub G."/>
            <person name="Miranda-Saavedra D."/>
            <person name="Chen N."/>
            <person name="Nash P."/>
            <person name="Ginger M.L."/>
            <person name="Horn M."/>
            <person name="Schaap P."/>
            <person name="Caler L."/>
            <person name="Loftus B."/>
        </authorList>
    </citation>
    <scope>NUCLEOTIDE SEQUENCE [LARGE SCALE GENOMIC DNA]</scope>
    <source>
        <strain evidence="12 13">Neff</strain>
    </source>
</reference>
<dbReference type="InterPro" id="IPR001537">
    <property type="entry name" value="SpoU_MeTrfase"/>
</dbReference>
<dbReference type="CDD" id="cd18091">
    <property type="entry name" value="SpoU-like_TRM3-like"/>
    <property type="match status" value="1"/>
</dbReference>
<keyword evidence="13" id="KW-1185">Reference proteome</keyword>
<keyword evidence="5" id="KW-0007">Acetylation</keyword>
<evidence type="ECO:0000256" key="4">
    <source>
        <dbReference type="ARBA" id="ARBA00022884"/>
    </source>
</evidence>
<evidence type="ECO:0000256" key="3">
    <source>
        <dbReference type="ARBA" id="ARBA00022691"/>
    </source>
</evidence>
<evidence type="ECO:0000259" key="11">
    <source>
        <dbReference type="Pfam" id="PF00588"/>
    </source>
</evidence>
<organism evidence="12 13">
    <name type="scientific">Acanthamoeba castellanii (strain ATCC 30010 / Neff)</name>
    <dbReference type="NCBI Taxonomy" id="1257118"/>
    <lineage>
        <taxon>Eukaryota</taxon>
        <taxon>Amoebozoa</taxon>
        <taxon>Discosea</taxon>
        <taxon>Longamoebia</taxon>
        <taxon>Centramoebida</taxon>
        <taxon>Acanthamoebidae</taxon>
        <taxon>Acanthamoeba</taxon>
    </lineage>
</organism>